<dbReference type="AlphaFoldDB" id="A0A8D8HPR0"/>
<sequence length="180" mass="21302">MPRPRYQQVPRAQRFRQRVQRPRSGRTANPGRAPRPVLLRLCQVRNPRHRRTTRQIRRTLHPPGLQGLDATLQLRTRPPALGLPHHHRHLPHVLRALLRPQPGPDVARPDRPQNPLQHRHRAGEAVRPRHPAGARPRKLPPVQHPARERPRQLDLHHPAGQFDVRPRRRHLLHHRDRHLW</sequence>
<organism evidence="2">
    <name type="scientific">Culex pipiens</name>
    <name type="common">House mosquito</name>
    <dbReference type="NCBI Taxonomy" id="7175"/>
    <lineage>
        <taxon>Eukaryota</taxon>
        <taxon>Metazoa</taxon>
        <taxon>Ecdysozoa</taxon>
        <taxon>Arthropoda</taxon>
        <taxon>Hexapoda</taxon>
        <taxon>Insecta</taxon>
        <taxon>Pterygota</taxon>
        <taxon>Neoptera</taxon>
        <taxon>Endopterygota</taxon>
        <taxon>Diptera</taxon>
        <taxon>Nematocera</taxon>
        <taxon>Culicoidea</taxon>
        <taxon>Culicidae</taxon>
        <taxon>Culicinae</taxon>
        <taxon>Culicini</taxon>
        <taxon>Culex</taxon>
        <taxon>Culex</taxon>
    </lineage>
</organism>
<dbReference type="EMBL" id="HBUE01324434">
    <property type="protein sequence ID" value="CAG6590093.1"/>
    <property type="molecule type" value="Transcribed_RNA"/>
</dbReference>
<evidence type="ECO:0000313" key="2">
    <source>
        <dbReference type="EMBL" id="CAG6538082.1"/>
    </source>
</evidence>
<proteinExistence type="predicted"/>
<feature type="region of interest" description="Disordered" evidence="1">
    <location>
        <begin position="99"/>
        <end position="168"/>
    </location>
</feature>
<feature type="compositionally biased region" description="Basic and acidic residues" evidence="1">
    <location>
        <begin position="145"/>
        <end position="157"/>
    </location>
</feature>
<reference evidence="2" key="1">
    <citation type="submission" date="2021-05" db="EMBL/GenBank/DDBJ databases">
        <authorList>
            <person name="Alioto T."/>
            <person name="Alioto T."/>
            <person name="Gomez Garrido J."/>
        </authorList>
    </citation>
    <scope>NUCLEOTIDE SEQUENCE</scope>
</reference>
<name>A0A8D8HPR0_CULPI</name>
<accession>A0A8D8HPR0</accession>
<protein>
    <submittedName>
        <fullName evidence="2">(northern house mosquito) hypothetical protein</fullName>
    </submittedName>
</protein>
<feature type="compositionally biased region" description="Basic residues" evidence="1">
    <location>
        <begin position="13"/>
        <end position="24"/>
    </location>
</feature>
<dbReference type="EMBL" id="HBUE01217877">
    <property type="protein sequence ID" value="CAG6538082.1"/>
    <property type="molecule type" value="Transcribed_RNA"/>
</dbReference>
<feature type="region of interest" description="Disordered" evidence="1">
    <location>
        <begin position="1"/>
        <end position="35"/>
    </location>
</feature>
<feature type="compositionally biased region" description="Basic residues" evidence="1">
    <location>
        <begin position="128"/>
        <end position="138"/>
    </location>
</feature>
<evidence type="ECO:0000256" key="1">
    <source>
        <dbReference type="SAM" id="MobiDB-lite"/>
    </source>
</evidence>